<sequence>MTLGKKMAESENINFTKLCEKLDDVALEFFNTLSTLYEVQDKLEETMKDGFLNLSRSRYSMGIKSVSCLQWNENNMVATTKVCVDSDSSCTPFLLQENKTADGNALYVSPDTESTTLRYRKAASKSLPDDDSDKIEDLIPLKKMESSSKEMTKSLKSKDPLHWFGVLVPQTLRQSQRQFQDAVELTVTIANLRTKLLSLRKDYVGLKREKKALNKTIT</sequence>
<evidence type="ECO:0000313" key="4">
    <source>
        <dbReference type="Proteomes" id="UP001634394"/>
    </source>
</evidence>
<dbReference type="PANTHER" id="PTHR31996:SF2">
    <property type="entry name" value="COILED-COIL DOMAIN-CONTAINING PROTEIN 115"/>
    <property type="match status" value="1"/>
</dbReference>
<feature type="coiled-coil region" evidence="2">
    <location>
        <begin position="189"/>
        <end position="216"/>
    </location>
</feature>
<keyword evidence="2" id="KW-0175">Coiled coil</keyword>
<dbReference type="Pfam" id="PF21730">
    <property type="entry name" value="Vma22_CCDC115"/>
    <property type="match status" value="1"/>
</dbReference>
<dbReference type="Gene3D" id="1.10.287.3240">
    <property type="match status" value="1"/>
</dbReference>
<organism evidence="3 4">
    <name type="scientific">Sinanodonta woodiana</name>
    <name type="common">Chinese pond mussel</name>
    <name type="synonym">Anodonta woodiana</name>
    <dbReference type="NCBI Taxonomy" id="1069815"/>
    <lineage>
        <taxon>Eukaryota</taxon>
        <taxon>Metazoa</taxon>
        <taxon>Spiralia</taxon>
        <taxon>Lophotrochozoa</taxon>
        <taxon>Mollusca</taxon>
        <taxon>Bivalvia</taxon>
        <taxon>Autobranchia</taxon>
        <taxon>Heteroconchia</taxon>
        <taxon>Palaeoheterodonta</taxon>
        <taxon>Unionida</taxon>
        <taxon>Unionoidea</taxon>
        <taxon>Unionidae</taxon>
        <taxon>Unioninae</taxon>
        <taxon>Sinanodonta</taxon>
    </lineage>
</organism>
<dbReference type="InterPro" id="IPR040357">
    <property type="entry name" value="Vma22/CCDC115"/>
</dbReference>
<evidence type="ECO:0000256" key="2">
    <source>
        <dbReference type="SAM" id="Coils"/>
    </source>
</evidence>
<dbReference type="PANTHER" id="PTHR31996">
    <property type="entry name" value="COILED-COIL DOMAIN-CONTAINING PROTEIN 115"/>
    <property type="match status" value="1"/>
</dbReference>
<name>A0ABD3VHI9_SINWO</name>
<dbReference type="EMBL" id="JBJQND010000011">
    <property type="protein sequence ID" value="KAL3860997.1"/>
    <property type="molecule type" value="Genomic_DNA"/>
</dbReference>
<dbReference type="Proteomes" id="UP001634394">
    <property type="component" value="Unassembled WGS sequence"/>
</dbReference>
<protein>
    <recommendedName>
        <fullName evidence="1">Vacuolar ATPase assembly protein VMA22</fullName>
    </recommendedName>
</protein>
<proteinExistence type="predicted"/>
<evidence type="ECO:0000256" key="1">
    <source>
        <dbReference type="ARBA" id="ARBA00093634"/>
    </source>
</evidence>
<comment type="caution">
    <text evidence="3">The sequence shown here is derived from an EMBL/GenBank/DDBJ whole genome shotgun (WGS) entry which is preliminary data.</text>
</comment>
<dbReference type="AlphaFoldDB" id="A0ABD3VHI9"/>
<keyword evidence="4" id="KW-1185">Reference proteome</keyword>
<accession>A0ABD3VHI9</accession>
<gene>
    <name evidence="3" type="ORF">ACJMK2_007090</name>
</gene>
<evidence type="ECO:0000313" key="3">
    <source>
        <dbReference type="EMBL" id="KAL3860997.1"/>
    </source>
</evidence>
<reference evidence="3 4" key="1">
    <citation type="submission" date="2024-11" db="EMBL/GenBank/DDBJ databases">
        <title>Chromosome-level genome assembly of the freshwater bivalve Anodonta woodiana.</title>
        <authorList>
            <person name="Chen X."/>
        </authorList>
    </citation>
    <scope>NUCLEOTIDE SEQUENCE [LARGE SCALE GENOMIC DNA]</scope>
    <source>
        <strain evidence="3">MN2024</strain>
        <tissue evidence="3">Gills</tissue>
    </source>
</reference>